<accession>A0ABX9MJR0</accession>
<evidence type="ECO:0000313" key="1">
    <source>
        <dbReference type="EMBL" id="RIH75700.1"/>
    </source>
</evidence>
<keyword evidence="2" id="KW-1185">Reference proteome</keyword>
<sequence>MPHKANGAVPGVRERLQPLQAQLAGQHRIVPHLGMGVERQMGRIKANTCRKKPLQPPLLVTHNGKGLPPEKPMMGNQKVYLGLCRLVEDHLGRVHRDPNFSYFGFPLHLQAVERGIFELAYFEVVVQPTNQHVALHGSSLSHPVFTQS</sequence>
<organism evidence="1 2">
    <name type="scientific">Meiothermus hypogaeus</name>
    <dbReference type="NCBI Taxonomy" id="884155"/>
    <lineage>
        <taxon>Bacteria</taxon>
        <taxon>Thermotogati</taxon>
        <taxon>Deinococcota</taxon>
        <taxon>Deinococci</taxon>
        <taxon>Thermales</taxon>
        <taxon>Thermaceae</taxon>
        <taxon>Meiothermus</taxon>
    </lineage>
</organism>
<reference evidence="1 2" key="1">
    <citation type="submission" date="2018-08" db="EMBL/GenBank/DDBJ databases">
        <title>Meiothermus hypogaeus DSM 23238 genome sequencing project.</title>
        <authorList>
            <person name="Da Costa M.S."/>
            <person name="Albuquerque L."/>
            <person name="Raposo P."/>
            <person name="Froufe H.J.C."/>
            <person name="Barroso C.S."/>
            <person name="Egas C."/>
        </authorList>
    </citation>
    <scope>NUCLEOTIDE SEQUENCE [LARGE SCALE GENOMIC DNA]</scope>
    <source>
        <strain evidence="1 2">DSM 23238</strain>
    </source>
</reference>
<gene>
    <name evidence="1" type="ORF">Mhypo_02793</name>
</gene>
<proteinExistence type="predicted"/>
<protein>
    <submittedName>
        <fullName evidence="1">Uncharacterized protein</fullName>
    </submittedName>
</protein>
<name>A0ABX9MJR0_9DEIN</name>
<comment type="caution">
    <text evidence="1">The sequence shown here is derived from an EMBL/GenBank/DDBJ whole genome shotgun (WGS) entry which is preliminary data.</text>
</comment>
<evidence type="ECO:0000313" key="2">
    <source>
        <dbReference type="Proteomes" id="UP000265443"/>
    </source>
</evidence>
<dbReference type="Proteomes" id="UP000265443">
    <property type="component" value="Unassembled WGS sequence"/>
</dbReference>
<dbReference type="EMBL" id="QWKY01000068">
    <property type="protein sequence ID" value="RIH75700.1"/>
    <property type="molecule type" value="Genomic_DNA"/>
</dbReference>